<gene>
    <name evidence="6" type="primary">tap_3</name>
    <name evidence="6" type="ORF">NCTC7915_02292</name>
</gene>
<dbReference type="AlphaFoldDB" id="A0AA46BQD5"/>
<dbReference type="InterPro" id="IPR000073">
    <property type="entry name" value="AB_hydrolase_1"/>
</dbReference>
<evidence type="ECO:0000313" key="6">
    <source>
        <dbReference type="EMBL" id="STD15310.1"/>
    </source>
</evidence>
<dbReference type="EC" id="3.4.14.-" evidence="6"/>
<proteinExistence type="inferred from homology"/>
<keyword evidence="2 6" id="KW-0378">Hydrolase</keyword>
<dbReference type="GO" id="GO:0004177">
    <property type="term" value="F:aminopeptidase activity"/>
    <property type="evidence" value="ECO:0007669"/>
    <property type="project" value="UniProtKB-KW"/>
</dbReference>
<dbReference type="Proteomes" id="UP000254118">
    <property type="component" value="Unassembled WGS sequence"/>
</dbReference>
<dbReference type="Gene3D" id="3.40.50.1820">
    <property type="entry name" value="alpha/beta hydrolase"/>
    <property type="match status" value="1"/>
</dbReference>
<evidence type="ECO:0000256" key="3">
    <source>
        <dbReference type="SAM" id="SignalP"/>
    </source>
</evidence>
<dbReference type="InterPro" id="IPR013595">
    <property type="entry name" value="Pept_S33_TAP-like_C"/>
</dbReference>
<dbReference type="RefSeq" id="WP_115032098.1">
    <property type="nucleotide sequence ID" value="NZ_UFYA01000001.1"/>
</dbReference>
<feature type="chain" id="PRO_5041256953" evidence="3">
    <location>
        <begin position="27"/>
        <end position="562"/>
    </location>
</feature>
<dbReference type="Pfam" id="PF00561">
    <property type="entry name" value="Abhydrolase_1"/>
    <property type="match status" value="1"/>
</dbReference>
<evidence type="ECO:0000256" key="1">
    <source>
        <dbReference type="ARBA" id="ARBA00010088"/>
    </source>
</evidence>
<feature type="signal peptide" evidence="3">
    <location>
        <begin position="1"/>
        <end position="26"/>
    </location>
</feature>
<evidence type="ECO:0000259" key="4">
    <source>
        <dbReference type="Pfam" id="PF00561"/>
    </source>
</evidence>
<feature type="domain" description="AB hydrolase-1" evidence="4">
    <location>
        <begin position="97"/>
        <end position="248"/>
    </location>
</feature>
<keyword evidence="3" id="KW-0732">Signal</keyword>
<keyword evidence="6" id="KW-0645">Protease</keyword>
<sequence>MSGRKLRSISVASGAALLLFSGGMSAAPVPARALETTKPSTETLAGDAGKIAWKRCNKGMQCGELTVPLDYKDEKKGTIDLAISRRPADDQKNKLGVLFVNPGGPGGSAVSAVGMFSSKMGRDIRKNFDIVGVDPRGIGGSDLALCKMKANDIAEEGEPYPISPEQIAKRKAQDEKKRKACEDSKTRILPYMTTADVARDMDRVRGALGQKVINYYGISYGTQLGNTYAAMFPNRVRTMVIDGVLDPVQWSTGGSEVGSKVPSTTRIRSGVGAHQAMKSAISECERVGSDCEQSDTIRNDWNYLTSRLRGKSVVLEGPFGSKTFTYQDLFAASTSMLYGTESIPDLLAFISSLRADVEKVKESSSQSAGKTAQKASEKSVKYYGKLLDHERRMKRDLISYDPPAPISDSDKEEGLDVPFGFGGVLCSETNNPSTFESWPAAAKIAEQVAPGFGPLWTWNSSICSGWKFKGANAYKGPYTSSPAGGILVMSTLEDPATPYSGAKAVRSLVKNSRLITVPTWGHGVVDVSECAEKARNKYLMSGKLPEKDMTCRPDQRLFTPLD</sequence>
<reference evidence="6 7" key="1">
    <citation type="submission" date="2018-06" db="EMBL/GenBank/DDBJ databases">
        <authorList>
            <consortium name="Pathogen Informatics"/>
            <person name="Doyle S."/>
        </authorList>
    </citation>
    <scope>NUCLEOTIDE SEQUENCE [LARGE SCALE GENOMIC DNA]</scope>
    <source>
        <strain evidence="6 7">NCTC7915</strain>
    </source>
</reference>
<dbReference type="InterPro" id="IPR051601">
    <property type="entry name" value="Serine_prot/Carboxylest_S33"/>
</dbReference>
<name>A0AA46BQD5_9MICO</name>
<keyword evidence="6" id="KW-0031">Aminopeptidase</keyword>
<organism evidence="6 7">
    <name type="scientific">Dermatophilus congolensis</name>
    <dbReference type="NCBI Taxonomy" id="1863"/>
    <lineage>
        <taxon>Bacteria</taxon>
        <taxon>Bacillati</taxon>
        <taxon>Actinomycetota</taxon>
        <taxon>Actinomycetes</taxon>
        <taxon>Micrococcales</taxon>
        <taxon>Dermatophilaceae</taxon>
        <taxon>Dermatophilus</taxon>
    </lineage>
</organism>
<protein>
    <submittedName>
        <fullName evidence="6">Tripeptidyl aminopeptidase</fullName>
        <ecNumber evidence="6">3.4.14.-</ecNumber>
    </submittedName>
</protein>
<dbReference type="PANTHER" id="PTHR43248">
    <property type="entry name" value="2-SUCCINYL-6-HYDROXY-2,4-CYCLOHEXADIENE-1-CARBOXYLATE SYNTHASE"/>
    <property type="match status" value="1"/>
</dbReference>
<dbReference type="PANTHER" id="PTHR43248:SF25">
    <property type="entry name" value="AB HYDROLASE-1 DOMAIN-CONTAINING PROTEIN-RELATED"/>
    <property type="match status" value="1"/>
</dbReference>
<dbReference type="InterPro" id="IPR029058">
    <property type="entry name" value="AB_hydrolase_fold"/>
</dbReference>
<evidence type="ECO:0000259" key="5">
    <source>
        <dbReference type="Pfam" id="PF08386"/>
    </source>
</evidence>
<evidence type="ECO:0000256" key="2">
    <source>
        <dbReference type="ARBA" id="ARBA00022801"/>
    </source>
</evidence>
<comment type="similarity">
    <text evidence="1">Belongs to the peptidase S33 family.</text>
</comment>
<dbReference type="EMBL" id="UFYA01000001">
    <property type="protein sequence ID" value="STD15310.1"/>
    <property type="molecule type" value="Genomic_DNA"/>
</dbReference>
<accession>A0AA46BQD5</accession>
<feature type="domain" description="Peptidase S33 tripeptidyl aminopeptidase-like C-terminal" evidence="5">
    <location>
        <begin position="450"/>
        <end position="551"/>
    </location>
</feature>
<dbReference type="SUPFAM" id="SSF53474">
    <property type="entry name" value="alpha/beta-Hydrolases"/>
    <property type="match status" value="1"/>
</dbReference>
<dbReference type="Pfam" id="PF08386">
    <property type="entry name" value="Abhydrolase_4"/>
    <property type="match status" value="1"/>
</dbReference>
<comment type="caution">
    <text evidence="6">The sequence shown here is derived from an EMBL/GenBank/DDBJ whole genome shotgun (WGS) entry which is preliminary data.</text>
</comment>
<evidence type="ECO:0000313" key="7">
    <source>
        <dbReference type="Proteomes" id="UP000254118"/>
    </source>
</evidence>